<dbReference type="InterPro" id="IPR051070">
    <property type="entry name" value="NF-kappa-B_inhibitor"/>
</dbReference>
<dbReference type="SMART" id="SM00248">
    <property type="entry name" value="ANK"/>
    <property type="match status" value="6"/>
</dbReference>
<dbReference type="PANTHER" id="PTHR46680:SF3">
    <property type="entry name" value="NF-KAPPA-B INHIBITOR CACTUS"/>
    <property type="match status" value="1"/>
</dbReference>
<evidence type="ECO:0000313" key="5">
    <source>
        <dbReference type="Proteomes" id="UP000515163"/>
    </source>
</evidence>
<dbReference type="InterPro" id="IPR036770">
    <property type="entry name" value="Ankyrin_rpt-contain_sf"/>
</dbReference>
<dbReference type="GeneID" id="116294335"/>
<sequence length="383" mass="42012">MYKDMSNRKLTPRGAPMQREIINPHRAALLNKMEQGKNNLTLDQCDSGLGDSFKSQEGSYERLDQDTANLLDLQDLSIIDEDDEAMKNRHPGPCKSLPVSTPTSCSAQNSSLQISPAEHVMNFAQSNDVRYLLAPMRDDLMMQNEDGDTPLHLAIIHGSPIVESLITIAPNKECLNIYNDLRQTPLHLAVLTKQPAVVNALMRHGAAIDAVDRNGRTPLHLACEQGDMSCIQVLTSPLRCNSGINDEVRDYLVMMLDARDYKGFSALHLAAKGNFVDAVGLLINFGANVDLPDATAGRTAVHHAIEDNNFGMLRVLLFDYKANVNAQRCDESTPLHIAAGRGLLEMSAMLLAAGADLSIPNCENETPLDNATEEVINVLKKYL</sequence>
<dbReference type="Gene3D" id="1.25.40.20">
    <property type="entry name" value="Ankyrin repeat-containing domain"/>
    <property type="match status" value="3"/>
</dbReference>
<gene>
    <name evidence="6" type="primary">LOC116294335</name>
</gene>
<dbReference type="InterPro" id="IPR002110">
    <property type="entry name" value="Ankyrin_rpt"/>
</dbReference>
<keyword evidence="2 3" id="KW-0040">ANK repeat</keyword>
<dbReference type="Pfam" id="PF00023">
    <property type="entry name" value="Ank"/>
    <property type="match status" value="2"/>
</dbReference>
<dbReference type="FunCoup" id="A0A6P8HYP4">
    <property type="interactions" value="189"/>
</dbReference>
<evidence type="ECO:0000313" key="6">
    <source>
        <dbReference type="RefSeq" id="XP_031557780.1"/>
    </source>
</evidence>
<feature type="repeat" description="ANK" evidence="3">
    <location>
        <begin position="262"/>
        <end position="294"/>
    </location>
</feature>
<keyword evidence="5" id="KW-1185">Reference proteome</keyword>
<accession>A0A6P8HYP4</accession>
<dbReference type="Proteomes" id="UP000515163">
    <property type="component" value="Unplaced"/>
</dbReference>
<reference evidence="6" key="1">
    <citation type="submission" date="2025-08" db="UniProtKB">
        <authorList>
            <consortium name="RefSeq"/>
        </authorList>
    </citation>
    <scope>IDENTIFICATION</scope>
    <source>
        <tissue evidence="6">Tentacle</tissue>
    </source>
</reference>
<dbReference type="Pfam" id="PF12796">
    <property type="entry name" value="Ank_2"/>
    <property type="match status" value="2"/>
</dbReference>
<dbReference type="GO" id="GO:0071356">
    <property type="term" value="P:cellular response to tumor necrosis factor"/>
    <property type="evidence" value="ECO:0007669"/>
    <property type="project" value="TreeGrafter"/>
</dbReference>
<feature type="repeat" description="ANK" evidence="3">
    <location>
        <begin position="181"/>
        <end position="213"/>
    </location>
</feature>
<evidence type="ECO:0000256" key="3">
    <source>
        <dbReference type="PROSITE-ProRule" id="PRU00023"/>
    </source>
</evidence>
<name>A0A6P8HYP4_ACTTE</name>
<dbReference type="InParanoid" id="A0A6P8HYP4"/>
<evidence type="ECO:0000256" key="2">
    <source>
        <dbReference type="ARBA" id="ARBA00023043"/>
    </source>
</evidence>
<feature type="repeat" description="ANK" evidence="3">
    <location>
        <begin position="330"/>
        <end position="362"/>
    </location>
</feature>
<dbReference type="OrthoDB" id="5959487at2759"/>
<feature type="region of interest" description="Disordered" evidence="4">
    <location>
        <begin position="1"/>
        <end position="21"/>
    </location>
</feature>
<dbReference type="SUPFAM" id="SSF48403">
    <property type="entry name" value="Ankyrin repeat"/>
    <property type="match status" value="1"/>
</dbReference>
<dbReference type="AlphaFoldDB" id="A0A6P8HYP4"/>
<dbReference type="RefSeq" id="XP_031557780.1">
    <property type="nucleotide sequence ID" value="XM_031701920.1"/>
</dbReference>
<proteinExistence type="predicted"/>
<dbReference type="GO" id="GO:0051059">
    <property type="term" value="F:NF-kappaB binding"/>
    <property type="evidence" value="ECO:0007669"/>
    <property type="project" value="TreeGrafter"/>
</dbReference>
<dbReference type="KEGG" id="aten:116294335"/>
<dbReference type="PANTHER" id="PTHR46680">
    <property type="entry name" value="NF-KAPPA-B INHIBITOR ALPHA"/>
    <property type="match status" value="1"/>
</dbReference>
<dbReference type="GO" id="GO:0005829">
    <property type="term" value="C:cytosol"/>
    <property type="evidence" value="ECO:0007669"/>
    <property type="project" value="TreeGrafter"/>
</dbReference>
<feature type="repeat" description="ANK" evidence="3">
    <location>
        <begin position="214"/>
        <end position="234"/>
    </location>
</feature>
<evidence type="ECO:0000256" key="4">
    <source>
        <dbReference type="SAM" id="MobiDB-lite"/>
    </source>
</evidence>
<dbReference type="PROSITE" id="PS50088">
    <property type="entry name" value="ANK_REPEAT"/>
    <property type="match status" value="4"/>
</dbReference>
<dbReference type="PRINTS" id="PR01415">
    <property type="entry name" value="ANKYRIN"/>
</dbReference>
<organism evidence="5 6">
    <name type="scientific">Actinia tenebrosa</name>
    <name type="common">Australian red waratah sea anemone</name>
    <dbReference type="NCBI Taxonomy" id="6105"/>
    <lineage>
        <taxon>Eukaryota</taxon>
        <taxon>Metazoa</taxon>
        <taxon>Cnidaria</taxon>
        <taxon>Anthozoa</taxon>
        <taxon>Hexacorallia</taxon>
        <taxon>Actiniaria</taxon>
        <taxon>Actiniidae</taxon>
        <taxon>Actinia</taxon>
    </lineage>
</organism>
<keyword evidence="1" id="KW-0677">Repeat</keyword>
<evidence type="ECO:0000256" key="1">
    <source>
        <dbReference type="ARBA" id="ARBA00022737"/>
    </source>
</evidence>
<protein>
    <submittedName>
        <fullName evidence="6">B-cell lymphoma 3 protein-like</fullName>
    </submittedName>
</protein>
<dbReference type="PROSITE" id="PS50297">
    <property type="entry name" value="ANK_REP_REGION"/>
    <property type="match status" value="4"/>
</dbReference>